<dbReference type="Proteomes" id="UP000694403">
    <property type="component" value="Unplaced"/>
</dbReference>
<evidence type="ECO:0000256" key="4">
    <source>
        <dbReference type="ARBA" id="ARBA00036527"/>
    </source>
</evidence>
<evidence type="ECO:0000256" key="5">
    <source>
        <dbReference type="ARBA" id="ARBA00041297"/>
    </source>
</evidence>
<dbReference type="InterPro" id="IPR020845">
    <property type="entry name" value="AMP-binding_CS"/>
</dbReference>
<dbReference type="GO" id="GO:0005886">
    <property type="term" value="C:plasma membrane"/>
    <property type="evidence" value="ECO:0007669"/>
    <property type="project" value="TreeGrafter"/>
</dbReference>
<comment type="catalytic activity">
    <reaction evidence="4">
        <text>a very long-chain fatty acid + ATP + CoA = a very long-chain fatty acyl-CoA + AMP + diphosphate</text>
        <dbReference type="Rhea" id="RHEA:54536"/>
        <dbReference type="ChEBI" id="CHEBI:30616"/>
        <dbReference type="ChEBI" id="CHEBI:33019"/>
        <dbReference type="ChEBI" id="CHEBI:57287"/>
        <dbReference type="ChEBI" id="CHEBI:58950"/>
        <dbReference type="ChEBI" id="CHEBI:138261"/>
        <dbReference type="ChEBI" id="CHEBI:456215"/>
    </reaction>
    <physiologicalReaction direction="left-to-right" evidence="4">
        <dbReference type="Rhea" id="RHEA:54537"/>
    </physiologicalReaction>
</comment>
<dbReference type="InterPro" id="IPR042099">
    <property type="entry name" value="ANL_N_sf"/>
</dbReference>
<dbReference type="Ensembl" id="ENSCSRT00000014892.1">
    <property type="protein sequence ID" value="ENSCSRP00000014290.1"/>
    <property type="gene ID" value="ENSCSRG00000010899.1"/>
</dbReference>
<dbReference type="GO" id="GO:0005778">
    <property type="term" value="C:peroxisomal membrane"/>
    <property type="evidence" value="ECO:0007669"/>
    <property type="project" value="TreeGrafter"/>
</dbReference>
<dbReference type="PANTHER" id="PTHR43107:SF4">
    <property type="entry name" value="LONG-CHAIN FATTY ACID TRANSPORT PROTEIN 2"/>
    <property type="match status" value="1"/>
</dbReference>
<evidence type="ECO:0000256" key="7">
    <source>
        <dbReference type="SAM" id="Phobius"/>
    </source>
</evidence>
<dbReference type="GO" id="GO:0008206">
    <property type="term" value="P:bile acid metabolic process"/>
    <property type="evidence" value="ECO:0007669"/>
    <property type="project" value="TreeGrafter"/>
</dbReference>
<evidence type="ECO:0000313" key="9">
    <source>
        <dbReference type="Ensembl" id="ENSCSRP00000014290.1"/>
    </source>
</evidence>
<dbReference type="InterPro" id="IPR000873">
    <property type="entry name" value="AMP-dep_synth/lig_dom"/>
</dbReference>
<evidence type="ECO:0000256" key="3">
    <source>
        <dbReference type="ARBA" id="ARBA00023098"/>
    </source>
</evidence>
<keyword evidence="3" id="KW-0443">Lipid metabolism</keyword>
<name>A0A8C3SHK7_CHESE</name>
<keyword evidence="7" id="KW-1133">Transmembrane helix</keyword>
<feature type="domain" description="AMP-dependent synthetase/ligase" evidence="8">
    <location>
        <begin position="121"/>
        <end position="393"/>
    </location>
</feature>
<reference evidence="9" key="1">
    <citation type="submission" date="2025-08" db="UniProtKB">
        <authorList>
            <consortium name="Ensembl"/>
        </authorList>
    </citation>
    <scope>IDENTIFICATION</scope>
</reference>
<reference evidence="9" key="2">
    <citation type="submission" date="2025-09" db="UniProtKB">
        <authorList>
            <consortium name="Ensembl"/>
        </authorList>
    </citation>
    <scope>IDENTIFICATION</scope>
</reference>
<dbReference type="Pfam" id="PF00501">
    <property type="entry name" value="AMP-binding"/>
    <property type="match status" value="1"/>
</dbReference>
<dbReference type="SUPFAM" id="SSF56801">
    <property type="entry name" value="Acetyl-CoA synthetase-like"/>
    <property type="match status" value="1"/>
</dbReference>
<protein>
    <recommendedName>
        <fullName evidence="5">Long-chain-fatty-acid--CoA ligase</fullName>
    </recommendedName>
</protein>
<comment type="catalytic activity">
    <reaction evidence="6">
        <text>tetracosanoate + ATP + CoA = tetracosanoyl-CoA + AMP + diphosphate</text>
        <dbReference type="Rhea" id="RHEA:33639"/>
        <dbReference type="ChEBI" id="CHEBI:30616"/>
        <dbReference type="ChEBI" id="CHEBI:31014"/>
        <dbReference type="ChEBI" id="CHEBI:33019"/>
        <dbReference type="ChEBI" id="CHEBI:57287"/>
        <dbReference type="ChEBI" id="CHEBI:65052"/>
        <dbReference type="ChEBI" id="CHEBI:456215"/>
    </reaction>
    <physiologicalReaction direction="left-to-right" evidence="6">
        <dbReference type="Rhea" id="RHEA:33640"/>
    </physiologicalReaction>
</comment>
<dbReference type="GO" id="GO:0005324">
    <property type="term" value="F:long-chain fatty acid transmembrane transporter activity"/>
    <property type="evidence" value="ECO:0007669"/>
    <property type="project" value="TreeGrafter"/>
</dbReference>
<keyword evidence="10" id="KW-1185">Reference proteome</keyword>
<proteinExistence type="inferred from homology"/>
<keyword evidence="2" id="KW-0436">Ligase</keyword>
<feature type="transmembrane region" description="Helical" evidence="7">
    <location>
        <begin position="66"/>
        <end position="89"/>
    </location>
</feature>
<dbReference type="Gene3D" id="3.40.50.12780">
    <property type="entry name" value="N-terminal domain of ligase-like"/>
    <property type="match status" value="1"/>
</dbReference>
<keyword evidence="7" id="KW-0812">Transmembrane</keyword>
<dbReference type="GO" id="GO:0005789">
    <property type="term" value="C:endoplasmic reticulum membrane"/>
    <property type="evidence" value="ECO:0007669"/>
    <property type="project" value="TreeGrafter"/>
</dbReference>
<evidence type="ECO:0000256" key="1">
    <source>
        <dbReference type="ARBA" id="ARBA00006432"/>
    </source>
</evidence>
<evidence type="ECO:0000259" key="8">
    <source>
        <dbReference type="Pfam" id="PF00501"/>
    </source>
</evidence>
<keyword evidence="7" id="KW-0472">Membrane</keyword>
<dbReference type="PROSITE" id="PS00455">
    <property type="entry name" value="AMP_BINDING"/>
    <property type="match status" value="1"/>
</dbReference>
<organism evidence="9 10">
    <name type="scientific">Chelydra serpentina</name>
    <name type="common">Snapping turtle</name>
    <name type="synonym">Testudo serpentina</name>
    <dbReference type="NCBI Taxonomy" id="8475"/>
    <lineage>
        <taxon>Eukaryota</taxon>
        <taxon>Metazoa</taxon>
        <taxon>Chordata</taxon>
        <taxon>Craniata</taxon>
        <taxon>Vertebrata</taxon>
        <taxon>Euteleostomi</taxon>
        <taxon>Archelosauria</taxon>
        <taxon>Testudinata</taxon>
        <taxon>Testudines</taxon>
        <taxon>Cryptodira</taxon>
        <taxon>Durocryptodira</taxon>
        <taxon>Americhelydia</taxon>
        <taxon>Chelydroidea</taxon>
        <taxon>Chelydridae</taxon>
        <taxon>Chelydra</taxon>
    </lineage>
</organism>
<evidence type="ECO:0000256" key="2">
    <source>
        <dbReference type="ARBA" id="ARBA00022598"/>
    </source>
</evidence>
<evidence type="ECO:0000256" key="6">
    <source>
        <dbReference type="ARBA" id="ARBA00048666"/>
    </source>
</evidence>
<dbReference type="GO" id="GO:0004467">
    <property type="term" value="F:long-chain fatty acid-CoA ligase activity"/>
    <property type="evidence" value="ECO:0007669"/>
    <property type="project" value="TreeGrafter"/>
</dbReference>
<comment type="similarity">
    <text evidence="1">Belongs to the ATP-dependent AMP-binding enzyme family.</text>
</comment>
<evidence type="ECO:0000313" key="10">
    <source>
        <dbReference type="Proteomes" id="UP000694403"/>
    </source>
</evidence>
<accession>A0A8C3SHK7</accession>
<dbReference type="GO" id="GO:0044539">
    <property type="term" value="P:long-chain fatty acid import into cell"/>
    <property type="evidence" value="ECO:0007669"/>
    <property type="project" value="TreeGrafter"/>
</dbReference>
<dbReference type="AlphaFoldDB" id="A0A8C3SHK7"/>
<dbReference type="PANTHER" id="PTHR43107">
    <property type="entry name" value="LONG-CHAIN FATTY ACID TRANSPORT PROTEIN"/>
    <property type="match status" value="1"/>
</dbReference>
<sequence>TGIRKKLGVATILISLRSASLPGYPTALGARLGPPLPSREPSSGPGAAPLRVPCAEHWPGRVMFTALFTALAGLLLLPLLLHLACPYLFRDLRFFLKVARVLHRVRSYAARSPPRTILELFTERARRAPRKPLVLFREEVHTYEQVDKRSSQVARALREHAGLQQGDCLALFMGNEPAYIWIWLGLAKLGCAMACLNYHIRAKSLLHCFQCSGAKVLLAAPELKAAVEEILPALKEENVRVFYLSRTSDTEGVDSFIDKMEVVSDEPIPHSWRSNVNSKTPTMYIYTSGTTGLPKAAVITHERMLLACGLFITSGVTSEDIVYNALPLYHSAALLIGVHGCIMQGATLALRSKFSASQFWVDCRKYNATVILYIGELLRYLCNVPKVISSIVQRLQLGNSSSTEMVYPCAISPSTPQHKRKKGGAFGRGRKRMGHVGAKPLFLC</sequence>